<reference evidence="2" key="1">
    <citation type="submission" date="2017-02" db="UniProtKB">
        <authorList>
            <consortium name="WormBaseParasite"/>
        </authorList>
    </citation>
    <scope>IDENTIFICATION</scope>
</reference>
<keyword evidence="1" id="KW-1185">Reference proteome</keyword>
<protein>
    <submittedName>
        <fullName evidence="2">HTH_Tnp_IS630 domain-containing protein</fullName>
    </submittedName>
</protein>
<evidence type="ECO:0000313" key="2">
    <source>
        <dbReference type="WBParaSite" id="SPAL_0000923700.1"/>
    </source>
</evidence>
<accession>A0A0N5BTR0</accession>
<proteinExistence type="predicted"/>
<name>A0A0N5BTR0_STREA</name>
<organism evidence="1 2">
    <name type="scientific">Strongyloides papillosus</name>
    <name type="common">Intestinal threadworm</name>
    <dbReference type="NCBI Taxonomy" id="174720"/>
    <lineage>
        <taxon>Eukaryota</taxon>
        <taxon>Metazoa</taxon>
        <taxon>Ecdysozoa</taxon>
        <taxon>Nematoda</taxon>
        <taxon>Chromadorea</taxon>
        <taxon>Rhabditida</taxon>
        <taxon>Tylenchina</taxon>
        <taxon>Panagrolaimomorpha</taxon>
        <taxon>Strongyloidoidea</taxon>
        <taxon>Strongyloididae</taxon>
        <taxon>Strongyloides</taxon>
    </lineage>
</organism>
<dbReference type="Proteomes" id="UP000046392">
    <property type="component" value="Unplaced"/>
</dbReference>
<evidence type="ECO:0000313" key="1">
    <source>
        <dbReference type="Proteomes" id="UP000046392"/>
    </source>
</evidence>
<dbReference type="WBParaSite" id="SPAL_0000923700.1">
    <property type="protein sequence ID" value="SPAL_0000923700.1"/>
    <property type="gene ID" value="SPAL_0000923700"/>
</dbReference>
<sequence>MRTSITKERRRHKPAIYNGESRKAVEANLRGTDRELPEDLIVSKLTISRLLKKIKRQGSPTNGYLKS</sequence>
<dbReference type="AlphaFoldDB" id="A0A0N5BTR0"/>